<feature type="compositionally biased region" description="Basic residues" evidence="4">
    <location>
        <begin position="642"/>
        <end position="651"/>
    </location>
</feature>
<evidence type="ECO:0000313" key="5">
    <source>
        <dbReference type="EMBL" id="KAK6518106.1"/>
    </source>
</evidence>
<dbReference type="Proteomes" id="UP001307849">
    <property type="component" value="Unassembled WGS sequence"/>
</dbReference>
<feature type="compositionally biased region" description="Polar residues" evidence="4">
    <location>
        <begin position="1"/>
        <end position="12"/>
    </location>
</feature>
<dbReference type="Gene3D" id="3.40.50.300">
    <property type="entry name" value="P-loop containing nucleotide triphosphate hydrolases"/>
    <property type="match status" value="1"/>
</dbReference>
<dbReference type="GO" id="GO:0005524">
    <property type="term" value="F:ATP binding"/>
    <property type="evidence" value="ECO:0007669"/>
    <property type="project" value="InterPro"/>
</dbReference>
<accession>A0AAN8NJC0</accession>
<feature type="region of interest" description="Disordered" evidence="4">
    <location>
        <begin position="437"/>
        <end position="705"/>
    </location>
</feature>
<dbReference type="PANTHER" id="PTHR23359">
    <property type="entry name" value="NUCLEOTIDE KINASE"/>
    <property type="match status" value="1"/>
</dbReference>
<feature type="region of interest" description="Disordered" evidence="4">
    <location>
        <begin position="81"/>
        <end position="103"/>
    </location>
</feature>
<evidence type="ECO:0000256" key="2">
    <source>
        <dbReference type="ARBA" id="ARBA00022741"/>
    </source>
</evidence>
<protein>
    <submittedName>
        <fullName evidence="5">Adenylate kinase</fullName>
    </submittedName>
</protein>
<keyword evidence="3 5" id="KW-0418">Kinase</keyword>
<dbReference type="InterPro" id="IPR000850">
    <property type="entry name" value="Adenylat/UMP-CMP_kin"/>
</dbReference>
<dbReference type="PRINTS" id="PR00094">
    <property type="entry name" value="ADENYLTKNASE"/>
</dbReference>
<organism evidence="5 6">
    <name type="scientific">Arthrobotrys conoides</name>
    <dbReference type="NCBI Taxonomy" id="74498"/>
    <lineage>
        <taxon>Eukaryota</taxon>
        <taxon>Fungi</taxon>
        <taxon>Dikarya</taxon>
        <taxon>Ascomycota</taxon>
        <taxon>Pezizomycotina</taxon>
        <taxon>Orbiliomycetes</taxon>
        <taxon>Orbiliales</taxon>
        <taxon>Orbiliaceae</taxon>
        <taxon>Arthrobotrys</taxon>
    </lineage>
</organism>
<feature type="compositionally biased region" description="Polar residues" evidence="4">
    <location>
        <begin position="81"/>
        <end position="99"/>
    </location>
</feature>
<keyword evidence="1" id="KW-0808">Transferase</keyword>
<dbReference type="GO" id="GO:0019205">
    <property type="term" value="F:nucleobase-containing compound kinase activity"/>
    <property type="evidence" value="ECO:0007669"/>
    <property type="project" value="InterPro"/>
</dbReference>
<keyword evidence="6" id="KW-1185">Reference proteome</keyword>
<evidence type="ECO:0000313" key="6">
    <source>
        <dbReference type="Proteomes" id="UP001307849"/>
    </source>
</evidence>
<comment type="caution">
    <text evidence="5">The sequence shown here is derived from an EMBL/GenBank/DDBJ whole genome shotgun (WGS) entry which is preliminary data.</text>
</comment>
<evidence type="ECO:0000256" key="4">
    <source>
        <dbReference type="SAM" id="MobiDB-lite"/>
    </source>
</evidence>
<feature type="compositionally biased region" description="Low complexity" evidence="4">
    <location>
        <begin position="494"/>
        <end position="505"/>
    </location>
</feature>
<proteinExistence type="predicted"/>
<gene>
    <name evidence="5" type="primary">AKD1</name>
    <name evidence="5" type="ORF">TWF506_005267</name>
</gene>
<dbReference type="EMBL" id="JAVHJM010000002">
    <property type="protein sequence ID" value="KAK6518106.1"/>
    <property type="molecule type" value="Genomic_DNA"/>
</dbReference>
<sequence>MDASNTGSAGSSNPPPTPADTSEPPQEVSRRLNVVPIPGSVATNNVDAVLEAHGLMTTKQAYDLLRDLGVPRDVILSVSQYGHDQSRESNGGQTQNPSQQEKDVQDLVSLLSRTGWEGRYPNYMAGTSQPRPPNPSLAPMICPVHYNDLDSNILRYAPHLRPENIIPPMAGLFRQHPQTLQVSRKPDAKGFKDRDPKMVIIYIVGPPGSGKTEVAKAVCGRFNFHYLGVAEILEQERKDPESPYLDILNDVLPKGLLGPYKMVPSMLISEIAREMSSGFKQVFIVDGFPRGLDRAQYFESVLQPCDQVIEFLCDDEIAFNRMMKDARSRYQELNLQEITKTLNSRLRKHRKEVAIVTHYYRQLGKVMSVDAEVPFSKVMKQMELKLKDLIIDGYVGNRKETVDERNQKAWQEMREMVERQFINRAYSLTALAAREGYDPAIDDSGADDEMEDNDGEDEGDRTEEEDEEEEWEDEEQEDDGEVSPNQSQENARFQQASKSAQSLQSVTPHRSPQTTISLQPDHSVSSQMNEATNKGSQGANTTVSRAKVLEKAEKAPKTNGHHTGEQNMNGGTSFTIDNWPDEPGSDISMRIKNAGKTPGPKQTQNSNRSSLLSNETIPPDLEDGVPHPPDWATSSAPSSFARRLKSIRRKISGTFTSGSESGPSTREKIKARLSLTSLRRRKKRVDGEDESERSGWTDTDDSTSC</sequence>
<feature type="compositionally biased region" description="Acidic residues" evidence="4">
    <location>
        <begin position="440"/>
        <end position="481"/>
    </location>
</feature>
<dbReference type="Pfam" id="PF00406">
    <property type="entry name" value="ADK"/>
    <property type="match status" value="1"/>
</dbReference>
<dbReference type="GO" id="GO:0006139">
    <property type="term" value="P:nucleobase-containing compound metabolic process"/>
    <property type="evidence" value="ECO:0007669"/>
    <property type="project" value="InterPro"/>
</dbReference>
<feature type="compositionally biased region" description="Polar residues" evidence="4">
    <location>
        <begin position="565"/>
        <end position="576"/>
    </location>
</feature>
<feature type="compositionally biased region" description="Polar residues" evidence="4">
    <location>
        <begin position="506"/>
        <end position="544"/>
    </location>
</feature>
<dbReference type="AlphaFoldDB" id="A0AAN8NJC0"/>
<feature type="compositionally biased region" description="Polar residues" evidence="4">
    <location>
        <begin position="483"/>
        <end position="493"/>
    </location>
</feature>
<feature type="region of interest" description="Disordered" evidence="4">
    <location>
        <begin position="1"/>
        <end position="29"/>
    </location>
</feature>
<evidence type="ECO:0000256" key="1">
    <source>
        <dbReference type="ARBA" id="ARBA00022679"/>
    </source>
</evidence>
<evidence type="ECO:0000256" key="3">
    <source>
        <dbReference type="ARBA" id="ARBA00022777"/>
    </source>
</evidence>
<name>A0AAN8NJC0_9PEZI</name>
<feature type="compositionally biased region" description="Polar residues" evidence="4">
    <location>
        <begin position="653"/>
        <end position="664"/>
    </location>
</feature>
<dbReference type="InterPro" id="IPR027417">
    <property type="entry name" value="P-loop_NTPase"/>
</dbReference>
<keyword evidence="2" id="KW-0547">Nucleotide-binding</keyword>
<feature type="compositionally biased region" description="Polar residues" evidence="4">
    <location>
        <begin position="600"/>
        <end position="616"/>
    </location>
</feature>
<reference evidence="5 6" key="1">
    <citation type="submission" date="2019-10" db="EMBL/GenBank/DDBJ databases">
        <authorList>
            <person name="Palmer J.M."/>
        </authorList>
    </citation>
    <scope>NUCLEOTIDE SEQUENCE [LARGE SCALE GENOMIC DNA]</scope>
    <source>
        <strain evidence="5 6">TWF506</strain>
    </source>
</reference>
<dbReference type="SUPFAM" id="SSF52540">
    <property type="entry name" value="P-loop containing nucleoside triphosphate hydrolases"/>
    <property type="match status" value="1"/>
</dbReference>
<feature type="compositionally biased region" description="Basic and acidic residues" evidence="4">
    <location>
        <begin position="547"/>
        <end position="556"/>
    </location>
</feature>